<proteinExistence type="predicted"/>
<keyword evidence="2" id="KW-0012">Acyltransferase</keyword>
<dbReference type="Pfam" id="PF13420">
    <property type="entry name" value="Acetyltransf_4"/>
    <property type="match status" value="1"/>
</dbReference>
<dbReference type="Gene3D" id="3.40.630.30">
    <property type="match status" value="1"/>
</dbReference>
<dbReference type="AlphaFoldDB" id="A0A4R5W169"/>
<accession>A0A4R5W169</accession>
<gene>
    <name evidence="4" type="ORF">E2I14_09830</name>
</gene>
<keyword evidence="5" id="KW-1185">Reference proteome</keyword>
<dbReference type="EMBL" id="SMYL01000004">
    <property type="protein sequence ID" value="TDK65896.1"/>
    <property type="molecule type" value="Genomic_DNA"/>
</dbReference>
<name>A0A4R5W169_9BURK</name>
<evidence type="ECO:0000256" key="1">
    <source>
        <dbReference type="ARBA" id="ARBA00022679"/>
    </source>
</evidence>
<dbReference type="PANTHER" id="PTHR43072:SF23">
    <property type="entry name" value="UPF0039 PROTEIN C11D3.02C"/>
    <property type="match status" value="1"/>
</dbReference>
<organism evidence="4 5">
    <name type="scientific">Sapientia aquatica</name>
    <dbReference type="NCBI Taxonomy" id="1549640"/>
    <lineage>
        <taxon>Bacteria</taxon>
        <taxon>Pseudomonadati</taxon>
        <taxon>Pseudomonadota</taxon>
        <taxon>Betaproteobacteria</taxon>
        <taxon>Burkholderiales</taxon>
        <taxon>Oxalobacteraceae</taxon>
        <taxon>Sapientia</taxon>
    </lineage>
</organism>
<evidence type="ECO:0000313" key="4">
    <source>
        <dbReference type="EMBL" id="TDK65896.1"/>
    </source>
</evidence>
<dbReference type="PROSITE" id="PS51186">
    <property type="entry name" value="GNAT"/>
    <property type="match status" value="1"/>
</dbReference>
<dbReference type="Proteomes" id="UP000294829">
    <property type="component" value="Unassembled WGS sequence"/>
</dbReference>
<dbReference type="PANTHER" id="PTHR43072">
    <property type="entry name" value="N-ACETYLTRANSFERASE"/>
    <property type="match status" value="1"/>
</dbReference>
<evidence type="ECO:0000259" key="3">
    <source>
        <dbReference type="PROSITE" id="PS51186"/>
    </source>
</evidence>
<dbReference type="GO" id="GO:0016747">
    <property type="term" value="F:acyltransferase activity, transferring groups other than amino-acyl groups"/>
    <property type="evidence" value="ECO:0007669"/>
    <property type="project" value="InterPro"/>
</dbReference>
<dbReference type="InterPro" id="IPR000182">
    <property type="entry name" value="GNAT_dom"/>
</dbReference>
<dbReference type="SUPFAM" id="SSF55729">
    <property type="entry name" value="Acyl-CoA N-acyltransferases (Nat)"/>
    <property type="match status" value="1"/>
</dbReference>
<comment type="caution">
    <text evidence="4">The sequence shown here is derived from an EMBL/GenBank/DDBJ whole genome shotgun (WGS) entry which is preliminary data.</text>
</comment>
<reference evidence="4 5" key="1">
    <citation type="submission" date="2019-03" db="EMBL/GenBank/DDBJ databases">
        <title>Sapientia aquatica gen. nov., sp. nov., isolated from a crater lake.</title>
        <authorList>
            <person name="Felfoldi T."/>
            <person name="Szabo A."/>
            <person name="Toth E."/>
            <person name="Schumann P."/>
            <person name="Keki Z."/>
            <person name="Marialigeti K."/>
            <person name="Mathe I."/>
        </authorList>
    </citation>
    <scope>NUCLEOTIDE SEQUENCE [LARGE SCALE GENOMIC DNA]</scope>
    <source>
        <strain evidence="4 5">SA-152</strain>
    </source>
</reference>
<dbReference type="CDD" id="cd04301">
    <property type="entry name" value="NAT_SF"/>
    <property type="match status" value="1"/>
</dbReference>
<dbReference type="OrthoDB" id="5459937at2"/>
<evidence type="ECO:0000256" key="2">
    <source>
        <dbReference type="ARBA" id="ARBA00023315"/>
    </source>
</evidence>
<dbReference type="RefSeq" id="WP_133327950.1">
    <property type="nucleotide sequence ID" value="NZ_SMYL01000004.1"/>
</dbReference>
<dbReference type="NCBIfam" id="NF040504">
    <property type="entry name" value="resist_ArsN1b"/>
    <property type="match status" value="1"/>
</dbReference>
<keyword evidence="1 4" id="KW-0808">Transferase</keyword>
<dbReference type="InterPro" id="IPR016181">
    <property type="entry name" value="Acyl_CoA_acyltransferase"/>
</dbReference>
<feature type="domain" description="N-acetyltransferase" evidence="3">
    <location>
        <begin position="1"/>
        <end position="161"/>
    </location>
</feature>
<protein>
    <submittedName>
        <fullName evidence="4">N-acetyltransferase family protein</fullName>
    </submittedName>
</protein>
<evidence type="ECO:0000313" key="5">
    <source>
        <dbReference type="Proteomes" id="UP000294829"/>
    </source>
</evidence>
<sequence length="161" mass="18281">MIRLATLDDAAAIAEIYNYYVLNTTISFEEAAVSVADMAERIRDTNEKFAWYVYEHAGRIVGYAYVGAWRARCAYRTSVESSVYVDRDSANLGIGSKLYRHLLDELKSRGIKVVIGGVAQPNPASIALHEKFGFEKVAHFKKVGRKFDQWIDVAYWELVFD</sequence>